<evidence type="ECO:0000256" key="6">
    <source>
        <dbReference type="SAM" id="MobiDB-lite"/>
    </source>
</evidence>
<dbReference type="PANTHER" id="PTHR43806:SF11">
    <property type="entry name" value="CEREVISIN-RELATED"/>
    <property type="match status" value="1"/>
</dbReference>
<dbReference type="CDD" id="cd00306">
    <property type="entry name" value="Peptidases_S8_S53"/>
    <property type="match status" value="1"/>
</dbReference>
<protein>
    <submittedName>
        <fullName evidence="8">S8/S53 family peptidase</fullName>
    </submittedName>
</protein>
<keyword evidence="2 5" id="KW-0645">Protease</keyword>
<dbReference type="InterPro" id="IPR023828">
    <property type="entry name" value="Peptidase_S8_Ser-AS"/>
</dbReference>
<gene>
    <name evidence="8" type="ORF">G5C60_05700</name>
</gene>
<feature type="domain" description="Peptidase S8/S53" evidence="7">
    <location>
        <begin position="191"/>
        <end position="448"/>
    </location>
</feature>
<dbReference type="Pfam" id="PF00082">
    <property type="entry name" value="Peptidase_S8"/>
    <property type="match status" value="1"/>
</dbReference>
<name>A0A6G4UZW9_9ACTN</name>
<feature type="compositionally biased region" description="Polar residues" evidence="6">
    <location>
        <begin position="1"/>
        <end position="15"/>
    </location>
</feature>
<dbReference type="GO" id="GO:0006508">
    <property type="term" value="P:proteolysis"/>
    <property type="evidence" value="ECO:0007669"/>
    <property type="project" value="UniProtKB-KW"/>
</dbReference>
<dbReference type="InterPro" id="IPR050131">
    <property type="entry name" value="Peptidase_S8_subtilisin-like"/>
</dbReference>
<reference evidence="8 9" key="1">
    <citation type="submission" date="2020-02" db="EMBL/GenBank/DDBJ databases">
        <title>Whole-genome analyses of novel actinobacteria.</title>
        <authorList>
            <person name="Sahin N."/>
            <person name="Gencbay T."/>
        </authorList>
    </citation>
    <scope>NUCLEOTIDE SEQUENCE [LARGE SCALE GENOMIC DNA]</scope>
    <source>
        <strain evidence="8 9">HC44</strain>
    </source>
</reference>
<sequence>MAPQRFQEQFDQAQRSMPDVPLAMGPDDSAEFFYEKGVVLARDGEEARIVEDTLLERSAETPGLNADSVRRAGPETNRSGITRIQVGDPALGDRSGDRAVAGALRAMRQVEGRAGRRLVSRNHVVTIAVNACPGDEPVPSALPPNPALAETMYDPETAVGVLVIDNGLMHNYRSCPVLTRVQGDLQLAETDGNGILQQYVGHGTFIAGLVVAVAPNTDVTVRNTLNDAGAILESDFGNKLFEAVDRDGWPAIISVSAGTSNGSSDGLLGLEAFMRELRDQPRTLLVAAAGNNAAATPFWPAAYASVPGYENVVLSVGALRSDGEFGACFTNHGSWVKVYAPGERLTSSLAGFDTPVPYVYQHSTYDACRHGFAYACTCQLPQHIGTLSEAEQPTPADPEQVVFEGRAQWSGTSFATPVAAAMVAAHMTAHKETDPRAARRQLLSANTDHAEVRGAVVPALRPPTWSPVPVVTLSPTA</sequence>
<feature type="active site" description="Charge relay system" evidence="5">
    <location>
        <position position="413"/>
    </location>
</feature>
<keyword evidence="9" id="KW-1185">Reference proteome</keyword>
<organism evidence="8 9">
    <name type="scientific">Streptomyces scabichelini</name>
    <dbReference type="NCBI Taxonomy" id="2711217"/>
    <lineage>
        <taxon>Bacteria</taxon>
        <taxon>Bacillati</taxon>
        <taxon>Actinomycetota</taxon>
        <taxon>Actinomycetes</taxon>
        <taxon>Kitasatosporales</taxon>
        <taxon>Streptomycetaceae</taxon>
        <taxon>Streptomyces</taxon>
    </lineage>
</organism>
<evidence type="ECO:0000256" key="3">
    <source>
        <dbReference type="ARBA" id="ARBA00022801"/>
    </source>
</evidence>
<evidence type="ECO:0000259" key="7">
    <source>
        <dbReference type="Pfam" id="PF00082"/>
    </source>
</evidence>
<evidence type="ECO:0000256" key="5">
    <source>
        <dbReference type="PROSITE-ProRule" id="PRU01240"/>
    </source>
</evidence>
<feature type="active site" description="Charge relay system" evidence="5">
    <location>
        <position position="202"/>
    </location>
</feature>
<dbReference type="SUPFAM" id="SSF52743">
    <property type="entry name" value="Subtilisin-like"/>
    <property type="match status" value="1"/>
</dbReference>
<dbReference type="PROSITE" id="PS00138">
    <property type="entry name" value="SUBTILASE_SER"/>
    <property type="match status" value="1"/>
</dbReference>
<dbReference type="EMBL" id="JAAKZY010000011">
    <property type="protein sequence ID" value="NGO07154.1"/>
    <property type="molecule type" value="Genomic_DNA"/>
</dbReference>
<dbReference type="InterPro" id="IPR036852">
    <property type="entry name" value="Peptidase_S8/S53_dom_sf"/>
</dbReference>
<keyword evidence="3 5" id="KW-0378">Hydrolase</keyword>
<keyword evidence="4 5" id="KW-0720">Serine protease</keyword>
<dbReference type="Proteomes" id="UP000472335">
    <property type="component" value="Unassembled WGS sequence"/>
</dbReference>
<dbReference type="PANTHER" id="PTHR43806">
    <property type="entry name" value="PEPTIDASE S8"/>
    <property type="match status" value="1"/>
</dbReference>
<dbReference type="GO" id="GO:0004252">
    <property type="term" value="F:serine-type endopeptidase activity"/>
    <property type="evidence" value="ECO:0007669"/>
    <property type="project" value="UniProtKB-UniRule"/>
</dbReference>
<comment type="caution">
    <text evidence="8">The sequence shown here is derived from an EMBL/GenBank/DDBJ whole genome shotgun (WGS) entry which is preliminary data.</text>
</comment>
<evidence type="ECO:0000256" key="4">
    <source>
        <dbReference type="ARBA" id="ARBA00022825"/>
    </source>
</evidence>
<dbReference type="InterPro" id="IPR000209">
    <property type="entry name" value="Peptidase_S8/S53_dom"/>
</dbReference>
<dbReference type="PROSITE" id="PS51892">
    <property type="entry name" value="SUBTILASE"/>
    <property type="match status" value="1"/>
</dbReference>
<dbReference type="RefSeq" id="WP_165255145.1">
    <property type="nucleotide sequence ID" value="NZ_JAAKZY010000011.1"/>
</dbReference>
<feature type="region of interest" description="Disordered" evidence="6">
    <location>
        <begin position="59"/>
        <end position="94"/>
    </location>
</feature>
<accession>A0A6G4UZW9</accession>
<dbReference type="PRINTS" id="PR00723">
    <property type="entry name" value="SUBTILISIN"/>
</dbReference>
<feature type="active site" description="Charge relay system" evidence="5">
    <location>
        <position position="165"/>
    </location>
</feature>
<evidence type="ECO:0000256" key="1">
    <source>
        <dbReference type="ARBA" id="ARBA00011073"/>
    </source>
</evidence>
<dbReference type="AlphaFoldDB" id="A0A6G4UZW9"/>
<comment type="similarity">
    <text evidence="1 5">Belongs to the peptidase S8 family.</text>
</comment>
<evidence type="ECO:0000313" key="8">
    <source>
        <dbReference type="EMBL" id="NGO07154.1"/>
    </source>
</evidence>
<dbReference type="InterPro" id="IPR015500">
    <property type="entry name" value="Peptidase_S8_subtilisin-rel"/>
</dbReference>
<feature type="region of interest" description="Disordered" evidence="6">
    <location>
        <begin position="1"/>
        <end position="20"/>
    </location>
</feature>
<dbReference type="Gene3D" id="3.40.50.200">
    <property type="entry name" value="Peptidase S8/S53 domain"/>
    <property type="match status" value="1"/>
</dbReference>
<evidence type="ECO:0000313" key="9">
    <source>
        <dbReference type="Proteomes" id="UP000472335"/>
    </source>
</evidence>
<proteinExistence type="inferred from homology"/>
<evidence type="ECO:0000256" key="2">
    <source>
        <dbReference type="ARBA" id="ARBA00022670"/>
    </source>
</evidence>